<evidence type="ECO:0000313" key="7">
    <source>
        <dbReference type="EMBL" id="RUO78519.1"/>
    </source>
</evidence>
<keyword evidence="5 7" id="KW-0418">Kinase</keyword>
<comment type="caution">
    <text evidence="7">The sequence shown here is derived from an EMBL/GenBank/DDBJ whole genome shotgun (WGS) entry which is preliminary data.</text>
</comment>
<keyword evidence="8" id="KW-1185">Reference proteome</keyword>
<evidence type="ECO:0000256" key="1">
    <source>
        <dbReference type="ARBA" id="ARBA00009018"/>
    </source>
</evidence>
<name>A0A432ZKQ1_9GAMM</name>
<dbReference type="HAMAP" id="MF_00376">
    <property type="entry name" value="Dephospho_CoA_kinase"/>
    <property type="match status" value="1"/>
</dbReference>
<evidence type="ECO:0000256" key="4">
    <source>
        <dbReference type="ARBA" id="ARBA00022993"/>
    </source>
</evidence>
<dbReference type="EC" id="2.7.1.24" evidence="5 6"/>
<evidence type="ECO:0000256" key="5">
    <source>
        <dbReference type="HAMAP-Rule" id="MF_00376"/>
    </source>
</evidence>
<dbReference type="SUPFAM" id="SSF52540">
    <property type="entry name" value="P-loop containing nucleoside triphosphate hydrolases"/>
    <property type="match status" value="1"/>
</dbReference>
<accession>A0A432ZKQ1</accession>
<evidence type="ECO:0000313" key="8">
    <source>
        <dbReference type="Proteomes" id="UP000288279"/>
    </source>
</evidence>
<evidence type="ECO:0000256" key="2">
    <source>
        <dbReference type="ARBA" id="ARBA00022741"/>
    </source>
</evidence>
<dbReference type="RefSeq" id="WP_126826974.1">
    <property type="nucleotide sequence ID" value="NZ_PIQG01000002.1"/>
</dbReference>
<sequence>MTYVVGVTGGIGSGKTTVTDRFAEYGIVVVDADVIARGIFTPPSAALTAVIERFGEQALTADGLLNRPWLRQRVFSSPADKAWLNQLTHPLVRTELLRQLKQADSAYVILSAPLLFENGLDQLCQRTLVVDLPETEQLQRASQRDQTSAAQIKAIMAAQWSRQQRLDKADDVIDNSGPVNALDAQIQALHARYLELASAH</sequence>
<dbReference type="CDD" id="cd02022">
    <property type="entry name" value="DPCK"/>
    <property type="match status" value="1"/>
</dbReference>
<dbReference type="Pfam" id="PF01121">
    <property type="entry name" value="CoaE"/>
    <property type="match status" value="1"/>
</dbReference>
<dbReference type="AlphaFoldDB" id="A0A432ZKQ1"/>
<dbReference type="EMBL" id="PIQG01000002">
    <property type="protein sequence ID" value="RUO78519.1"/>
    <property type="molecule type" value="Genomic_DNA"/>
</dbReference>
<proteinExistence type="inferred from homology"/>
<organism evidence="7 8">
    <name type="scientific">Pseudidiomarina taiwanensis</name>
    <dbReference type="NCBI Taxonomy" id="337250"/>
    <lineage>
        <taxon>Bacteria</taxon>
        <taxon>Pseudomonadati</taxon>
        <taxon>Pseudomonadota</taxon>
        <taxon>Gammaproteobacteria</taxon>
        <taxon>Alteromonadales</taxon>
        <taxon>Idiomarinaceae</taxon>
        <taxon>Pseudidiomarina</taxon>
    </lineage>
</organism>
<keyword evidence="4 5" id="KW-0173">Coenzyme A biosynthesis</keyword>
<evidence type="ECO:0000256" key="3">
    <source>
        <dbReference type="ARBA" id="ARBA00022840"/>
    </source>
</evidence>
<gene>
    <name evidence="5" type="primary">coaE</name>
    <name evidence="7" type="ORF">CWI83_05705</name>
</gene>
<dbReference type="Gene3D" id="3.40.50.300">
    <property type="entry name" value="P-loop containing nucleotide triphosphate hydrolases"/>
    <property type="match status" value="1"/>
</dbReference>
<dbReference type="InterPro" id="IPR001977">
    <property type="entry name" value="Depp_CoAkinase"/>
</dbReference>
<dbReference type="OrthoDB" id="9812943at2"/>
<dbReference type="GO" id="GO:0015937">
    <property type="term" value="P:coenzyme A biosynthetic process"/>
    <property type="evidence" value="ECO:0007669"/>
    <property type="project" value="UniProtKB-UniRule"/>
</dbReference>
<dbReference type="UniPathway" id="UPA00241">
    <property type="reaction ID" value="UER00356"/>
</dbReference>
<dbReference type="NCBIfam" id="TIGR00152">
    <property type="entry name" value="dephospho-CoA kinase"/>
    <property type="match status" value="1"/>
</dbReference>
<keyword evidence="2 5" id="KW-0547">Nucleotide-binding</keyword>
<keyword evidence="3 5" id="KW-0067">ATP-binding</keyword>
<comment type="subcellular location">
    <subcellularLocation>
        <location evidence="5">Cytoplasm</location>
    </subcellularLocation>
</comment>
<dbReference type="PROSITE" id="PS51219">
    <property type="entry name" value="DPCK"/>
    <property type="match status" value="1"/>
</dbReference>
<protein>
    <recommendedName>
        <fullName evidence="5 6">Dephospho-CoA kinase</fullName>
        <ecNumber evidence="5 6">2.7.1.24</ecNumber>
    </recommendedName>
    <alternativeName>
        <fullName evidence="5">Dephosphocoenzyme A kinase</fullName>
    </alternativeName>
</protein>
<keyword evidence="5" id="KW-0808">Transferase</keyword>
<dbReference type="PANTHER" id="PTHR10695">
    <property type="entry name" value="DEPHOSPHO-COA KINASE-RELATED"/>
    <property type="match status" value="1"/>
</dbReference>
<reference evidence="7 8" key="1">
    <citation type="journal article" date="2011" name="Front. Microbiol.">
        <title>Genomic signatures of strain selection and enhancement in Bacillus atrophaeus var. globigii, a historical biowarfare simulant.</title>
        <authorList>
            <person name="Gibbons H.S."/>
            <person name="Broomall S.M."/>
            <person name="McNew L.A."/>
            <person name="Daligault H."/>
            <person name="Chapman C."/>
            <person name="Bruce D."/>
            <person name="Karavis M."/>
            <person name="Krepps M."/>
            <person name="McGregor P.A."/>
            <person name="Hong C."/>
            <person name="Park K.H."/>
            <person name="Akmal A."/>
            <person name="Feldman A."/>
            <person name="Lin J.S."/>
            <person name="Chang W.E."/>
            <person name="Higgs B.W."/>
            <person name="Demirev P."/>
            <person name="Lindquist J."/>
            <person name="Liem A."/>
            <person name="Fochler E."/>
            <person name="Read T.D."/>
            <person name="Tapia R."/>
            <person name="Johnson S."/>
            <person name="Bishop-Lilly K.A."/>
            <person name="Detter C."/>
            <person name="Han C."/>
            <person name="Sozhamannan S."/>
            <person name="Rosenzweig C.N."/>
            <person name="Skowronski E.W."/>
        </authorList>
    </citation>
    <scope>NUCLEOTIDE SEQUENCE [LARGE SCALE GENOMIC DNA]</scope>
    <source>
        <strain evidence="7 8">PIT1</strain>
    </source>
</reference>
<dbReference type="GO" id="GO:0005737">
    <property type="term" value="C:cytoplasm"/>
    <property type="evidence" value="ECO:0007669"/>
    <property type="project" value="UniProtKB-SubCell"/>
</dbReference>
<keyword evidence="5" id="KW-0963">Cytoplasm</keyword>
<comment type="similarity">
    <text evidence="1 5">Belongs to the CoaE family.</text>
</comment>
<dbReference type="PANTHER" id="PTHR10695:SF46">
    <property type="entry name" value="BIFUNCTIONAL COENZYME A SYNTHASE-RELATED"/>
    <property type="match status" value="1"/>
</dbReference>
<feature type="binding site" evidence="5">
    <location>
        <begin position="12"/>
        <end position="17"/>
    </location>
    <ligand>
        <name>ATP</name>
        <dbReference type="ChEBI" id="CHEBI:30616"/>
    </ligand>
</feature>
<evidence type="ECO:0000256" key="6">
    <source>
        <dbReference type="NCBIfam" id="TIGR00152"/>
    </source>
</evidence>
<comment type="function">
    <text evidence="5">Catalyzes the phosphorylation of the 3'-hydroxyl group of dephosphocoenzyme A to form coenzyme A.</text>
</comment>
<dbReference type="Proteomes" id="UP000288279">
    <property type="component" value="Unassembled WGS sequence"/>
</dbReference>
<comment type="catalytic activity">
    <reaction evidence="5">
        <text>3'-dephospho-CoA + ATP = ADP + CoA + H(+)</text>
        <dbReference type="Rhea" id="RHEA:18245"/>
        <dbReference type="ChEBI" id="CHEBI:15378"/>
        <dbReference type="ChEBI" id="CHEBI:30616"/>
        <dbReference type="ChEBI" id="CHEBI:57287"/>
        <dbReference type="ChEBI" id="CHEBI:57328"/>
        <dbReference type="ChEBI" id="CHEBI:456216"/>
        <dbReference type="EC" id="2.7.1.24"/>
    </reaction>
</comment>
<comment type="pathway">
    <text evidence="5">Cofactor biosynthesis; coenzyme A biosynthesis; CoA from (R)-pantothenate: step 5/5.</text>
</comment>
<dbReference type="GO" id="GO:0004140">
    <property type="term" value="F:dephospho-CoA kinase activity"/>
    <property type="evidence" value="ECO:0007669"/>
    <property type="project" value="UniProtKB-UniRule"/>
</dbReference>
<dbReference type="InterPro" id="IPR027417">
    <property type="entry name" value="P-loop_NTPase"/>
</dbReference>
<dbReference type="GO" id="GO:0005524">
    <property type="term" value="F:ATP binding"/>
    <property type="evidence" value="ECO:0007669"/>
    <property type="project" value="UniProtKB-UniRule"/>
</dbReference>